<evidence type="ECO:0000256" key="4">
    <source>
        <dbReference type="ARBA" id="ARBA00035174"/>
    </source>
</evidence>
<gene>
    <name evidence="6" type="primary">rpmB</name>
    <name evidence="6" type="ORF">CDQ84_16200</name>
</gene>
<name>A0A2K2F7U8_9CLOT</name>
<evidence type="ECO:0000313" key="7">
    <source>
        <dbReference type="Proteomes" id="UP000236151"/>
    </source>
</evidence>
<dbReference type="GO" id="GO:0006412">
    <property type="term" value="P:translation"/>
    <property type="evidence" value="ECO:0007669"/>
    <property type="project" value="InterPro"/>
</dbReference>
<accession>A0A2K2F7U8</accession>
<protein>
    <recommendedName>
        <fullName evidence="4">Large ribosomal subunit protein bL28</fullName>
    </recommendedName>
    <alternativeName>
        <fullName evidence="5">50S ribosomal protein L28</fullName>
    </alternativeName>
</protein>
<dbReference type="RefSeq" id="WP_103082781.1">
    <property type="nucleotide sequence ID" value="NZ_CP021850.1"/>
</dbReference>
<keyword evidence="7" id="KW-1185">Reference proteome</keyword>
<dbReference type="Proteomes" id="UP000236151">
    <property type="component" value="Unassembled WGS sequence"/>
</dbReference>
<dbReference type="InterPro" id="IPR037147">
    <property type="entry name" value="Ribosomal_bL28_sf"/>
</dbReference>
<dbReference type="Pfam" id="PF00830">
    <property type="entry name" value="Ribosomal_L28"/>
    <property type="match status" value="1"/>
</dbReference>
<organism evidence="6 7">
    <name type="scientific">Clostridium thermosuccinogenes</name>
    <dbReference type="NCBI Taxonomy" id="84032"/>
    <lineage>
        <taxon>Bacteria</taxon>
        <taxon>Bacillati</taxon>
        <taxon>Bacillota</taxon>
        <taxon>Clostridia</taxon>
        <taxon>Eubacteriales</taxon>
        <taxon>Clostridiaceae</taxon>
        <taxon>Clostridium</taxon>
    </lineage>
</organism>
<dbReference type="PANTHER" id="PTHR39080:SF1">
    <property type="entry name" value="LARGE RIBOSOMAL SUBUNIT PROTEIN BL28A"/>
    <property type="match status" value="1"/>
</dbReference>
<sequence length="67" mass="7784">MSRCEICDKTVNFGKKVSITRSHVSRRSSHMQKPNVKKVKVNFNGVAKSMYVCTRCLRSNRVIRIRN</sequence>
<dbReference type="SUPFAM" id="SSF143800">
    <property type="entry name" value="L28p-like"/>
    <property type="match status" value="1"/>
</dbReference>
<dbReference type="InterPro" id="IPR034704">
    <property type="entry name" value="Ribosomal_bL28/bL31-like_sf"/>
</dbReference>
<keyword evidence="3" id="KW-0687">Ribonucleoprotein</keyword>
<comment type="caution">
    <text evidence="6">The sequence shown here is derived from an EMBL/GenBank/DDBJ whole genome shotgun (WGS) entry which is preliminary data.</text>
</comment>
<dbReference type="InterPro" id="IPR001383">
    <property type="entry name" value="Ribosomal_bL28_bact-type"/>
</dbReference>
<dbReference type="GO" id="GO:0003735">
    <property type="term" value="F:structural constituent of ribosome"/>
    <property type="evidence" value="ECO:0007669"/>
    <property type="project" value="InterPro"/>
</dbReference>
<evidence type="ECO:0000313" key="6">
    <source>
        <dbReference type="EMBL" id="PNT95902.1"/>
    </source>
</evidence>
<dbReference type="KEGG" id="cthd:CDO33_02185"/>
<dbReference type="EMBL" id="NIOJ01000057">
    <property type="protein sequence ID" value="PNT95902.1"/>
    <property type="molecule type" value="Genomic_DNA"/>
</dbReference>
<keyword evidence="2 6" id="KW-0689">Ribosomal protein</keyword>
<evidence type="ECO:0000256" key="3">
    <source>
        <dbReference type="ARBA" id="ARBA00023274"/>
    </source>
</evidence>
<dbReference type="InterPro" id="IPR050096">
    <property type="entry name" value="Bacterial_rp_bL28"/>
</dbReference>
<dbReference type="NCBIfam" id="TIGR00009">
    <property type="entry name" value="L28"/>
    <property type="match status" value="1"/>
</dbReference>
<dbReference type="AlphaFoldDB" id="A0A2K2F7U8"/>
<dbReference type="GO" id="GO:1990904">
    <property type="term" value="C:ribonucleoprotein complex"/>
    <property type="evidence" value="ECO:0007669"/>
    <property type="project" value="UniProtKB-KW"/>
</dbReference>
<evidence type="ECO:0000256" key="5">
    <source>
        <dbReference type="ARBA" id="ARBA00035475"/>
    </source>
</evidence>
<reference evidence="7" key="1">
    <citation type="submission" date="2017-06" db="EMBL/GenBank/DDBJ databases">
        <title>Investigating the central metabolism of Clostridium thermosuccinogenes.</title>
        <authorList>
            <person name="Koendjbiharie J.G."/>
            <person name="Van Kranenburg R."/>
            <person name="Vriesendorp B."/>
        </authorList>
    </citation>
    <scope>NUCLEOTIDE SEQUENCE [LARGE SCALE GENOMIC DNA]</scope>
    <source>
        <strain evidence="7">DSM 5806</strain>
    </source>
</reference>
<comment type="similarity">
    <text evidence="1">Belongs to the bacterial ribosomal protein bL28 family.</text>
</comment>
<dbReference type="InterPro" id="IPR026569">
    <property type="entry name" value="Ribosomal_bL28"/>
</dbReference>
<dbReference type="OrthoDB" id="9805609at2"/>
<evidence type="ECO:0000256" key="2">
    <source>
        <dbReference type="ARBA" id="ARBA00022980"/>
    </source>
</evidence>
<dbReference type="GO" id="GO:0005840">
    <property type="term" value="C:ribosome"/>
    <property type="evidence" value="ECO:0007669"/>
    <property type="project" value="UniProtKB-KW"/>
</dbReference>
<evidence type="ECO:0000256" key="1">
    <source>
        <dbReference type="ARBA" id="ARBA00008760"/>
    </source>
</evidence>
<proteinExistence type="inferred from homology"/>
<dbReference type="PANTHER" id="PTHR39080">
    <property type="entry name" value="50S RIBOSOMAL PROTEIN L28"/>
    <property type="match status" value="1"/>
</dbReference>
<dbReference type="Gene3D" id="2.30.170.40">
    <property type="entry name" value="Ribosomal protein L28/L24"/>
    <property type="match status" value="1"/>
</dbReference>